<dbReference type="PANTHER" id="PTHR12149">
    <property type="entry name" value="FRUCTOSAMINE 3 KINASE-RELATED PROTEIN"/>
    <property type="match status" value="1"/>
</dbReference>
<dbReference type="InterPro" id="IPR011009">
    <property type="entry name" value="Kinase-like_dom_sf"/>
</dbReference>
<evidence type="ECO:0000256" key="2">
    <source>
        <dbReference type="PIRNR" id="PIRNR006221"/>
    </source>
</evidence>
<dbReference type="AlphaFoldDB" id="A0A150WYK8"/>
<proteinExistence type="inferred from homology"/>
<protein>
    <recommendedName>
        <fullName evidence="5">Ketosamine-3-kinase</fullName>
    </recommendedName>
</protein>
<dbReference type="PANTHER" id="PTHR12149:SF8">
    <property type="entry name" value="PROTEIN-RIBULOSAMINE 3-KINASE"/>
    <property type="match status" value="1"/>
</dbReference>
<dbReference type="RefSeq" id="WP_068225134.1">
    <property type="nucleotide sequence ID" value="NZ_LRPC01000032.1"/>
</dbReference>
<name>A0A150WYK8_9BACT</name>
<sequence length="292" mass="33551">MLENFPDMLSRMLFQVLGDELKVESVQIQTGGDINMAVCAETNYGDFFIKWNEGQYDDMFEEEAQGLKLLRQATQLKIPEVFGYGKLDDKAFLVLEFLEPSASDDTYWSRLGEGIAQLHQVKADKHGLNYNNYIGRLNQNNSFNGDWTEFFRENRLNTQLGLAIYNEEVEKDFVRDFKRFLSKLPQIVPPSEPSLLHGDLWSGNVMSSARGSAVYDPAVYFGAREMDIAMTQLFGGFDQRFYEAYDSNYPLPDDFDALVEVYNLYPLMVHVNLFGANSGYLGSVWRTIKRYL</sequence>
<keyword evidence="2" id="KW-0808">Transferase</keyword>
<dbReference type="EMBL" id="LRPC01000032">
    <property type="protein sequence ID" value="KYG71506.1"/>
    <property type="molecule type" value="Genomic_DNA"/>
</dbReference>
<gene>
    <name evidence="3" type="ORF">AWW68_18345</name>
</gene>
<dbReference type="STRING" id="333140.AWW68_18345"/>
<dbReference type="PIRSF" id="PIRSF006221">
    <property type="entry name" value="Ketosamine-3-kinase"/>
    <property type="match status" value="1"/>
</dbReference>
<dbReference type="SUPFAM" id="SSF56112">
    <property type="entry name" value="Protein kinase-like (PK-like)"/>
    <property type="match status" value="1"/>
</dbReference>
<evidence type="ECO:0000313" key="4">
    <source>
        <dbReference type="Proteomes" id="UP000075606"/>
    </source>
</evidence>
<evidence type="ECO:0008006" key="5">
    <source>
        <dbReference type="Google" id="ProtNLM"/>
    </source>
</evidence>
<keyword evidence="2" id="KW-0418">Kinase</keyword>
<dbReference type="Gene3D" id="3.90.1200.10">
    <property type="match status" value="1"/>
</dbReference>
<accession>A0A150WYK8</accession>
<comment type="similarity">
    <text evidence="1 2">Belongs to the fructosamine kinase family.</text>
</comment>
<dbReference type="GO" id="GO:0016301">
    <property type="term" value="F:kinase activity"/>
    <property type="evidence" value="ECO:0007669"/>
    <property type="project" value="UniProtKB-UniRule"/>
</dbReference>
<dbReference type="InterPro" id="IPR016477">
    <property type="entry name" value="Fructo-/Ketosamine-3-kinase"/>
</dbReference>
<evidence type="ECO:0000256" key="1">
    <source>
        <dbReference type="ARBA" id="ARBA00009460"/>
    </source>
</evidence>
<dbReference type="OrthoDB" id="5291879at2"/>
<keyword evidence="4" id="KW-1185">Reference proteome</keyword>
<evidence type="ECO:0000313" key="3">
    <source>
        <dbReference type="EMBL" id="KYG71506.1"/>
    </source>
</evidence>
<dbReference type="Pfam" id="PF03881">
    <property type="entry name" value="Fructosamin_kin"/>
    <property type="match status" value="1"/>
</dbReference>
<organism evidence="3 4">
    <name type="scientific">Roseivirga spongicola</name>
    <dbReference type="NCBI Taxonomy" id="333140"/>
    <lineage>
        <taxon>Bacteria</taxon>
        <taxon>Pseudomonadati</taxon>
        <taxon>Bacteroidota</taxon>
        <taxon>Cytophagia</taxon>
        <taxon>Cytophagales</taxon>
        <taxon>Roseivirgaceae</taxon>
        <taxon>Roseivirga</taxon>
    </lineage>
</organism>
<reference evidence="3 4" key="1">
    <citation type="submission" date="2016-01" db="EMBL/GenBank/DDBJ databases">
        <title>Genome sequencing of Roseivirga spongicola UST030701-084.</title>
        <authorList>
            <person name="Selvaratnam C."/>
            <person name="Thevarajoo S."/>
            <person name="Goh K.M."/>
            <person name="Ee R."/>
            <person name="Chan K.-G."/>
            <person name="Chong C.S."/>
        </authorList>
    </citation>
    <scope>NUCLEOTIDE SEQUENCE [LARGE SCALE GENOMIC DNA]</scope>
    <source>
        <strain evidence="3 4">UST030701-084</strain>
    </source>
</reference>
<dbReference type="Proteomes" id="UP000075606">
    <property type="component" value="Unassembled WGS sequence"/>
</dbReference>
<comment type="caution">
    <text evidence="3">The sequence shown here is derived from an EMBL/GenBank/DDBJ whole genome shotgun (WGS) entry which is preliminary data.</text>
</comment>
<dbReference type="Gene3D" id="3.30.200.20">
    <property type="entry name" value="Phosphorylase Kinase, domain 1"/>
    <property type="match status" value="1"/>
</dbReference>